<dbReference type="AlphaFoldDB" id="A0A2G5TFD1"/>
<reference evidence="6" key="1">
    <citation type="submission" date="2017-10" db="EMBL/GenBank/DDBJ databases">
        <title>Rapid genome shrinkage in a self-fertile nematode reveals novel sperm competition proteins.</title>
        <authorList>
            <person name="Yin D."/>
            <person name="Schwarz E.M."/>
            <person name="Thomas C.G."/>
            <person name="Felde R.L."/>
            <person name="Korf I.F."/>
            <person name="Cutter A.D."/>
            <person name="Schartner C.M."/>
            <person name="Ralston E.J."/>
            <person name="Meyer B.J."/>
            <person name="Haag E.S."/>
        </authorList>
    </citation>
    <scope>NUCLEOTIDE SEQUENCE [LARGE SCALE GENOMIC DNA]</scope>
    <source>
        <strain evidence="6">JU1422</strain>
    </source>
</reference>
<dbReference type="InterPro" id="IPR002593">
    <property type="entry name" value="DX"/>
</dbReference>
<protein>
    <recommendedName>
        <fullName evidence="4">Domain of unknown function DX domain-containing protein</fullName>
    </recommendedName>
</protein>
<feature type="compositionally biased region" description="Polar residues" evidence="1">
    <location>
        <begin position="83"/>
        <end position="102"/>
    </location>
</feature>
<feature type="domain" description="Domain of unknown function DX" evidence="4">
    <location>
        <begin position="328"/>
        <end position="406"/>
    </location>
</feature>
<feature type="compositionally biased region" description="Low complexity" evidence="1">
    <location>
        <begin position="103"/>
        <end position="118"/>
    </location>
</feature>
<feature type="region of interest" description="Disordered" evidence="1">
    <location>
        <begin position="83"/>
        <end position="135"/>
    </location>
</feature>
<accession>A0A2G5TFD1</accession>
<proteinExistence type="predicted"/>
<comment type="caution">
    <text evidence="5">The sequence shown here is derived from an EMBL/GenBank/DDBJ whole genome shotgun (WGS) entry which is preliminary data.</text>
</comment>
<evidence type="ECO:0000256" key="1">
    <source>
        <dbReference type="SAM" id="MobiDB-lite"/>
    </source>
</evidence>
<feature type="region of interest" description="Disordered" evidence="1">
    <location>
        <begin position="28"/>
        <end position="49"/>
    </location>
</feature>
<dbReference type="EMBL" id="PDUG01000005">
    <property type="protein sequence ID" value="PIC26012.1"/>
    <property type="molecule type" value="Genomic_DNA"/>
</dbReference>
<keyword evidence="6" id="KW-1185">Reference proteome</keyword>
<sequence>MKPKNFRKSLTFVILIFCISYCRVLSESTSNPTQSTPEESTGTTASSRVTVTHSTSTIFSTVPIQTHPDVQFTTITTTTTEASTILQSEESKTTSVQESNDLSKTSSTIPTTIKIAATESSRDPSTSTPSLKSTKSSTLTTKGILLKSSEAPTPALSKLGFPYRPSLFRCPKLFLDEYAVSGSKGNGTCDEPEDCEQKIFGKRKDILTKCVQNEDQSDSGCCYMNTTGLCSQGSVGVQLVQCETLDDCNLDDEQAQRWCDPVSKFCCQLDQKKELFCPVRRIPLMGETKCTHEKGNNTWICPNSVGFCVEQHCCPPGNKNMMPGRKPYETNLDCTDSTLIPRSLLFGYCDPQTKKIFIMSEKNYEGQDNKMLDAFCMSGRDCGRSYGTENVCVRTSTQTPRCFINPRSKYHSPEKLSLFWVSTVSYVALGTSVLALLFTILYKIYTIDDSFPGERSFSEEQSQPLVLSAQ</sequence>
<feature type="signal peptide" evidence="3">
    <location>
        <begin position="1"/>
        <end position="26"/>
    </location>
</feature>
<feature type="compositionally biased region" description="Polar residues" evidence="1">
    <location>
        <begin position="28"/>
        <end position="42"/>
    </location>
</feature>
<keyword evidence="2" id="KW-0812">Transmembrane</keyword>
<evidence type="ECO:0000259" key="4">
    <source>
        <dbReference type="Pfam" id="PF01666"/>
    </source>
</evidence>
<dbReference type="PANTHER" id="PTHR36157:SF2">
    <property type="entry name" value="DOMAIN OF UNKNOWN FUNCTION DX DOMAIN-CONTAINING PROTEIN"/>
    <property type="match status" value="1"/>
</dbReference>
<name>A0A2G5TFD1_9PELO</name>
<evidence type="ECO:0000313" key="6">
    <source>
        <dbReference type="Proteomes" id="UP000230233"/>
    </source>
</evidence>
<evidence type="ECO:0000256" key="3">
    <source>
        <dbReference type="SAM" id="SignalP"/>
    </source>
</evidence>
<evidence type="ECO:0000256" key="2">
    <source>
        <dbReference type="SAM" id="Phobius"/>
    </source>
</evidence>
<feature type="chain" id="PRO_5013741108" description="Domain of unknown function DX domain-containing protein" evidence="3">
    <location>
        <begin position="27"/>
        <end position="470"/>
    </location>
</feature>
<feature type="compositionally biased region" description="Low complexity" evidence="1">
    <location>
        <begin position="125"/>
        <end position="135"/>
    </location>
</feature>
<dbReference type="PANTHER" id="PTHR36157">
    <property type="entry name" value="PROTEIN CBG12671-RELATED"/>
    <property type="match status" value="1"/>
</dbReference>
<organism evidence="5 6">
    <name type="scientific">Caenorhabditis nigoni</name>
    <dbReference type="NCBI Taxonomy" id="1611254"/>
    <lineage>
        <taxon>Eukaryota</taxon>
        <taxon>Metazoa</taxon>
        <taxon>Ecdysozoa</taxon>
        <taxon>Nematoda</taxon>
        <taxon>Chromadorea</taxon>
        <taxon>Rhabditida</taxon>
        <taxon>Rhabditina</taxon>
        <taxon>Rhabditomorpha</taxon>
        <taxon>Rhabditoidea</taxon>
        <taxon>Rhabditidae</taxon>
        <taxon>Peloderinae</taxon>
        <taxon>Caenorhabditis</taxon>
    </lineage>
</organism>
<feature type="transmembrane region" description="Helical" evidence="2">
    <location>
        <begin position="418"/>
        <end position="442"/>
    </location>
</feature>
<gene>
    <name evidence="5" type="primary">Cni-F57A8.6</name>
    <name evidence="5" type="synonym">Cnig_chr_V.g18721</name>
    <name evidence="5" type="ORF">B9Z55_018721</name>
</gene>
<dbReference type="Proteomes" id="UP000230233">
    <property type="component" value="Chromosome V"/>
</dbReference>
<keyword evidence="2" id="KW-1133">Transmembrane helix</keyword>
<evidence type="ECO:0000313" key="5">
    <source>
        <dbReference type="EMBL" id="PIC26012.1"/>
    </source>
</evidence>
<keyword evidence="3" id="KW-0732">Signal</keyword>
<dbReference type="Pfam" id="PF01666">
    <property type="entry name" value="DX"/>
    <property type="match status" value="1"/>
</dbReference>
<dbReference type="OrthoDB" id="5871796at2759"/>
<keyword evidence="2" id="KW-0472">Membrane</keyword>